<evidence type="ECO:0000313" key="3">
    <source>
        <dbReference type="Proteomes" id="UP001152607"/>
    </source>
</evidence>
<gene>
    <name evidence="2" type="ORF">PDIGIT_LOCUS9635</name>
</gene>
<name>A0A9W4XWT1_9PLEO</name>
<keyword evidence="3" id="KW-1185">Reference proteome</keyword>
<feature type="region of interest" description="Disordered" evidence="1">
    <location>
        <begin position="16"/>
        <end position="50"/>
    </location>
</feature>
<feature type="compositionally biased region" description="Basic residues" evidence="1">
    <location>
        <begin position="28"/>
        <end position="39"/>
    </location>
</feature>
<accession>A0A9W4XWT1</accession>
<sequence>MFLLFNKRFPPSRNCVDFGKKKDPRNAHVNKKFQKKTSKLSKPCIRNENH</sequence>
<dbReference type="EMBL" id="CAOQHR010000006">
    <property type="protein sequence ID" value="CAI6336532.1"/>
    <property type="molecule type" value="Genomic_DNA"/>
</dbReference>
<dbReference type="Proteomes" id="UP001152607">
    <property type="component" value="Unassembled WGS sequence"/>
</dbReference>
<evidence type="ECO:0000256" key="1">
    <source>
        <dbReference type="SAM" id="MobiDB-lite"/>
    </source>
</evidence>
<organism evidence="2 3">
    <name type="scientific">Periconia digitata</name>
    <dbReference type="NCBI Taxonomy" id="1303443"/>
    <lineage>
        <taxon>Eukaryota</taxon>
        <taxon>Fungi</taxon>
        <taxon>Dikarya</taxon>
        <taxon>Ascomycota</taxon>
        <taxon>Pezizomycotina</taxon>
        <taxon>Dothideomycetes</taxon>
        <taxon>Pleosporomycetidae</taxon>
        <taxon>Pleosporales</taxon>
        <taxon>Massarineae</taxon>
        <taxon>Periconiaceae</taxon>
        <taxon>Periconia</taxon>
    </lineage>
</organism>
<dbReference type="AlphaFoldDB" id="A0A9W4XWT1"/>
<comment type="caution">
    <text evidence="2">The sequence shown here is derived from an EMBL/GenBank/DDBJ whole genome shotgun (WGS) entry which is preliminary data.</text>
</comment>
<reference evidence="2" key="1">
    <citation type="submission" date="2023-01" db="EMBL/GenBank/DDBJ databases">
        <authorList>
            <person name="Van Ghelder C."/>
            <person name="Rancurel C."/>
        </authorList>
    </citation>
    <scope>NUCLEOTIDE SEQUENCE</scope>
    <source>
        <strain evidence="2">CNCM I-4278</strain>
    </source>
</reference>
<proteinExistence type="predicted"/>
<protein>
    <submittedName>
        <fullName evidence="2">Uncharacterized protein</fullName>
    </submittedName>
</protein>
<evidence type="ECO:0000313" key="2">
    <source>
        <dbReference type="EMBL" id="CAI6336532.1"/>
    </source>
</evidence>